<feature type="transmembrane region" description="Helical" evidence="7">
    <location>
        <begin position="135"/>
        <end position="156"/>
    </location>
</feature>
<dbReference type="PANTHER" id="PTHR13180">
    <property type="entry name" value="SMALL MEMBRANE PROTEIN-RELATED"/>
    <property type="match status" value="1"/>
</dbReference>
<dbReference type="InterPro" id="IPR007919">
    <property type="entry name" value="UPF0220"/>
</dbReference>
<evidence type="ECO:0000256" key="6">
    <source>
        <dbReference type="SAM" id="MobiDB-lite"/>
    </source>
</evidence>
<dbReference type="Pfam" id="PF05255">
    <property type="entry name" value="UPF0220"/>
    <property type="match status" value="1"/>
</dbReference>
<dbReference type="EMBL" id="JACEFI010000014">
    <property type="protein sequence ID" value="KAH0594850.1"/>
    <property type="molecule type" value="Genomic_DNA"/>
</dbReference>
<protein>
    <submittedName>
        <fullName evidence="8">Uncharacterized protein</fullName>
    </submittedName>
</protein>
<proteinExistence type="inferred from homology"/>
<accession>A0A9P8MA65</accession>
<comment type="caution">
    <text evidence="8">The sequence shown here is derived from an EMBL/GenBank/DDBJ whole genome shotgun (WGS) entry which is preliminary data.</text>
</comment>
<feature type="compositionally biased region" description="Polar residues" evidence="6">
    <location>
        <begin position="213"/>
        <end position="229"/>
    </location>
</feature>
<dbReference type="AlphaFoldDB" id="A0A9P8MA65"/>
<evidence type="ECO:0000256" key="4">
    <source>
        <dbReference type="ARBA" id="ARBA00022989"/>
    </source>
</evidence>
<feature type="transmembrane region" description="Helical" evidence="7">
    <location>
        <begin position="99"/>
        <end position="123"/>
    </location>
</feature>
<keyword evidence="4 7" id="KW-1133">Transmembrane helix</keyword>
<feature type="transmembrane region" description="Helical" evidence="7">
    <location>
        <begin position="59"/>
        <end position="78"/>
    </location>
</feature>
<keyword evidence="3 7" id="KW-0812">Transmembrane</keyword>
<feature type="transmembrane region" description="Helical" evidence="7">
    <location>
        <begin position="20"/>
        <end position="39"/>
    </location>
</feature>
<dbReference type="Proteomes" id="UP000764110">
    <property type="component" value="Unassembled WGS sequence"/>
</dbReference>
<comment type="subcellular location">
    <subcellularLocation>
        <location evidence="1">Membrane</location>
        <topology evidence="1">Multi-pass membrane protein</topology>
    </subcellularLocation>
</comment>
<sequence length="332" mass="36372">MAEERLWKFRKPEWLNSVWARNTGVYAAGALFSLAFYVMLDSAVWSKSARNGSNVHIKFVDWLPLVFSSLGMLIINSVEKTRLSADSFSYSGSGVAWKARVVLFLGFAALAGGMAGGVTVFVLKFVVPGVSMPALGMGIENIVSNALVGFSSVVLWPPTRHSHRADTNLGIFIQITLGKDRLMSQRAQPPTSGTHRPRAPPGAVASAVRPNLFRSQLTRRPTASSSNSADTVRLDVEVLSDSGEIVVRNQQGEIELGDPPTPILETDEPEDRDESEKERQRLAEAVKHHSINHSTVPDQPEELLEAVRASLRAKVAALADDNWMFEAEDQIR</sequence>
<evidence type="ECO:0000313" key="8">
    <source>
        <dbReference type="EMBL" id="KAH0594850.1"/>
    </source>
</evidence>
<feature type="region of interest" description="Disordered" evidence="6">
    <location>
        <begin position="184"/>
        <end position="229"/>
    </location>
</feature>
<evidence type="ECO:0000313" key="9">
    <source>
        <dbReference type="Proteomes" id="UP000764110"/>
    </source>
</evidence>
<organism evidence="8 9">
    <name type="scientific">Metarhizium humberi</name>
    <dbReference type="NCBI Taxonomy" id="2596975"/>
    <lineage>
        <taxon>Eukaryota</taxon>
        <taxon>Fungi</taxon>
        <taxon>Dikarya</taxon>
        <taxon>Ascomycota</taxon>
        <taxon>Pezizomycotina</taxon>
        <taxon>Sordariomycetes</taxon>
        <taxon>Hypocreomycetidae</taxon>
        <taxon>Hypocreales</taxon>
        <taxon>Clavicipitaceae</taxon>
        <taxon>Metarhizium</taxon>
    </lineage>
</organism>
<evidence type="ECO:0000256" key="2">
    <source>
        <dbReference type="ARBA" id="ARBA00005335"/>
    </source>
</evidence>
<reference evidence="8 9" key="1">
    <citation type="submission" date="2020-07" db="EMBL/GenBank/DDBJ databases">
        <title>Metarhizium humberi genome.</title>
        <authorList>
            <person name="Lysoe E."/>
        </authorList>
    </citation>
    <scope>NUCLEOTIDE SEQUENCE [LARGE SCALE GENOMIC DNA]</scope>
    <source>
        <strain evidence="8 9">ESALQ1638</strain>
    </source>
</reference>
<feature type="region of interest" description="Disordered" evidence="6">
    <location>
        <begin position="249"/>
        <end position="281"/>
    </location>
</feature>
<keyword evidence="9" id="KW-1185">Reference proteome</keyword>
<evidence type="ECO:0000256" key="7">
    <source>
        <dbReference type="SAM" id="Phobius"/>
    </source>
</evidence>
<name>A0A9P8MA65_9HYPO</name>
<evidence type="ECO:0000256" key="5">
    <source>
        <dbReference type="ARBA" id="ARBA00023136"/>
    </source>
</evidence>
<dbReference type="GO" id="GO:0016020">
    <property type="term" value="C:membrane"/>
    <property type="evidence" value="ECO:0007669"/>
    <property type="project" value="UniProtKB-SubCell"/>
</dbReference>
<keyword evidence="5 7" id="KW-0472">Membrane</keyword>
<gene>
    <name evidence="8" type="ORF">MHUMG1_07147</name>
</gene>
<comment type="similarity">
    <text evidence="2">Belongs to the UPF0220 family.</text>
</comment>
<evidence type="ECO:0000256" key="3">
    <source>
        <dbReference type="ARBA" id="ARBA00022692"/>
    </source>
</evidence>
<evidence type="ECO:0000256" key="1">
    <source>
        <dbReference type="ARBA" id="ARBA00004141"/>
    </source>
</evidence>
<feature type="compositionally biased region" description="Polar residues" evidence="6">
    <location>
        <begin position="185"/>
        <end position="194"/>
    </location>
</feature>